<name>A0ABM7M120_9ACTN</name>
<dbReference type="EMBL" id="AP023356">
    <property type="protein sequence ID" value="BCJ45312.1"/>
    <property type="molecule type" value="Genomic_DNA"/>
</dbReference>
<sequence length="650" mass="67337">MAVATEKRSLLLELLAKDKTAAATRSAADNLDDVADAAKDADRAAEKFGRTGRTAAEHVEHLDREIEACERELHQLAVAFAEAETVADRTDLSGAIRRTETDLKRLSKARGQLQDLVPDVEPGKLRSIGTKLGAALGSSIGPTAGAVAAPLVISALGGAISAGAGAGAIGIGIGLAVARDPAIQAAGKELGKKLFDEAGARAHSAFGKPVMELLDDLGTAGEQVVDQWGDAFDKLAPAVKPFIKSILDGVTSLSGTIADIAGDSGPLLKVLGDGFEDVADSVGGALRRITGDSERNADGLAMVFSAASTTIDILGWLAAAAAEAAKPLIWLYEAGEKAGEGIGKAALAIGAAEEPLHKIRALHGDAATAMDKTTAAAYDEKAALVGLSNTLKGLTDPTFALVAAQDDLAKAQQDATKAQKEHGKNSPEYRAALRQATEAALSLEAAAGKVATTSTGKLDPALRATLQAAGLTKGEIKALEREFGDAKKSGDRFAKTYQAKVEVLGLEAAKRVAKRISDTLHAIKDENVNINYTTSGGVNSSRLRSNLDKNREFGGPVRKGHAYVVGERRPEVFVPDRDGKIVPSIEQYQRSIGTSYGGGRPAGGTPPVIPAQLVVRFDFGDSAFGQLLSKAVRTQPALAASLGQYIRAAS</sequence>
<protein>
    <submittedName>
        <fullName evidence="2">Uncharacterized protein</fullName>
    </submittedName>
</protein>
<feature type="coiled-coil region" evidence="1">
    <location>
        <begin position="59"/>
        <end position="116"/>
    </location>
</feature>
<evidence type="ECO:0000313" key="2">
    <source>
        <dbReference type="EMBL" id="BCJ45312.1"/>
    </source>
</evidence>
<keyword evidence="1" id="KW-0175">Coiled coil</keyword>
<proteinExistence type="predicted"/>
<organism evidence="2 3">
    <name type="scientific">Actinoplanes ianthinogenes</name>
    <dbReference type="NCBI Taxonomy" id="122358"/>
    <lineage>
        <taxon>Bacteria</taxon>
        <taxon>Bacillati</taxon>
        <taxon>Actinomycetota</taxon>
        <taxon>Actinomycetes</taxon>
        <taxon>Micromonosporales</taxon>
        <taxon>Micromonosporaceae</taxon>
        <taxon>Actinoplanes</taxon>
    </lineage>
</organism>
<reference evidence="2 3" key="1">
    <citation type="submission" date="2020-08" db="EMBL/GenBank/DDBJ databases">
        <title>Whole genome shotgun sequence of Actinoplanes ianthinogenes NBRC 13996.</title>
        <authorList>
            <person name="Komaki H."/>
            <person name="Tamura T."/>
        </authorList>
    </citation>
    <scope>NUCLEOTIDE SEQUENCE [LARGE SCALE GENOMIC DNA]</scope>
    <source>
        <strain evidence="2 3">NBRC 13996</strain>
    </source>
</reference>
<evidence type="ECO:0000256" key="1">
    <source>
        <dbReference type="SAM" id="Coils"/>
    </source>
</evidence>
<dbReference type="Proteomes" id="UP000676967">
    <property type="component" value="Chromosome"/>
</dbReference>
<gene>
    <name evidence="2" type="ORF">Aiant_59690</name>
</gene>
<accession>A0ABM7M120</accession>
<evidence type="ECO:0000313" key="3">
    <source>
        <dbReference type="Proteomes" id="UP000676967"/>
    </source>
</evidence>
<keyword evidence="3" id="KW-1185">Reference proteome</keyword>